<name>A0A1G8M5X9_9NOCA</name>
<evidence type="ECO:0000313" key="7">
    <source>
        <dbReference type="Proteomes" id="UP000183263"/>
    </source>
</evidence>
<dbReference type="InterPro" id="IPR015210">
    <property type="entry name" value="NaeI"/>
</dbReference>
<feature type="domain" description="Type II restriction enzyme NaeI" evidence="5">
    <location>
        <begin position="73"/>
        <end position="374"/>
    </location>
</feature>
<feature type="region of interest" description="Disordered" evidence="4">
    <location>
        <begin position="1"/>
        <end position="68"/>
    </location>
</feature>
<evidence type="ECO:0000256" key="1">
    <source>
        <dbReference type="ARBA" id="ARBA00022722"/>
    </source>
</evidence>
<organism evidence="6 7">
    <name type="scientific">Rhodococcus triatomae</name>
    <dbReference type="NCBI Taxonomy" id="300028"/>
    <lineage>
        <taxon>Bacteria</taxon>
        <taxon>Bacillati</taxon>
        <taxon>Actinomycetota</taxon>
        <taxon>Actinomycetes</taxon>
        <taxon>Mycobacteriales</taxon>
        <taxon>Nocardiaceae</taxon>
        <taxon>Rhodococcus</taxon>
    </lineage>
</organism>
<dbReference type="InterPro" id="IPR011335">
    <property type="entry name" value="Restrct_endonuc-II-like"/>
</dbReference>
<dbReference type="InterPro" id="IPR036388">
    <property type="entry name" value="WH-like_DNA-bd_sf"/>
</dbReference>
<evidence type="ECO:0000256" key="2">
    <source>
        <dbReference type="ARBA" id="ARBA00022759"/>
    </source>
</evidence>
<proteinExistence type="predicted"/>
<dbReference type="GO" id="GO:0009036">
    <property type="term" value="F:type II site-specific deoxyribonuclease activity"/>
    <property type="evidence" value="ECO:0007669"/>
    <property type="project" value="InterPro"/>
</dbReference>
<evidence type="ECO:0000256" key="4">
    <source>
        <dbReference type="SAM" id="MobiDB-lite"/>
    </source>
</evidence>
<dbReference type="AlphaFoldDB" id="A0A1G8M5X9"/>
<evidence type="ECO:0000259" key="5">
    <source>
        <dbReference type="Pfam" id="PF09126"/>
    </source>
</evidence>
<dbReference type="Proteomes" id="UP000183263">
    <property type="component" value="Unassembled WGS sequence"/>
</dbReference>
<feature type="compositionally biased region" description="Basic residues" evidence="4">
    <location>
        <begin position="33"/>
        <end position="42"/>
    </location>
</feature>
<dbReference type="CDD" id="cd22338">
    <property type="entry name" value="NaeI-like"/>
    <property type="match status" value="1"/>
</dbReference>
<gene>
    <name evidence="6" type="ORF">SAMN05444695_109116</name>
</gene>
<evidence type="ECO:0000313" key="6">
    <source>
        <dbReference type="EMBL" id="SDI63344.1"/>
    </source>
</evidence>
<dbReference type="GO" id="GO:0003677">
    <property type="term" value="F:DNA binding"/>
    <property type="evidence" value="ECO:0007669"/>
    <property type="project" value="InterPro"/>
</dbReference>
<accession>A0A1G8M5X9</accession>
<keyword evidence="7" id="KW-1185">Reference proteome</keyword>
<evidence type="ECO:0000256" key="3">
    <source>
        <dbReference type="ARBA" id="ARBA00022801"/>
    </source>
</evidence>
<dbReference type="GO" id="GO:0009307">
    <property type="term" value="P:DNA restriction-modification system"/>
    <property type="evidence" value="ECO:0007669"/>
    <property type="project" value="InterPro"/>
</dbReference>
<keyword evidence="2 6" id="KW-0255">Endonuclease</keyword>
<dbReference type="Gene3D" id="3.40.600.10">
    <property type="entry name" value="DNA mismatch repair MutH/Restriction endonuclease, type II"/>
    <property type="match status" value="1"/>
</dbReference>
<dbReference type="InterPro" id="IPR037057">
    <property type="entry name" value="DNA_rep_MutH/T2_RE_sf"/>
</dbReference>
<dbReference type="Gene3D" id="1.10.10.10">
    <property type="entry name" value="Winged helix-like DNA-binding domain superfamily/Winged helix DNA-binding domain"/>
    <property type="match status" value="1"/>
</dbReference>
<sequence>MLGHMTDSTGLFEVDTVPSTGASKRPSDARATAMRRVRNGFRKHPDPTSPMSTVRYRPKQAPPSPPNDLEHVASFFESAPDGRERFRWTLRDSLDEALDGQRTGRWCYQHLRKTEKTYLGTAVEINLTREFDISDGHDLDWRILDTEVDCKFSRDLGGWEIPTEMYVCAHHGEQSADYDQIALLTWLNDDTKEWAAGLLRISDSRLRWRRDKSGADVRAYNKDFKRRISESSLADIYWLWGGIQTDLPTNLLRHLPKSTRDEILKPGSSGQGRVDALFRHVQNRLINRNVVLTVGQQDDAPKRARDARIHLRPHGIIVLGHDRPHQRIADSLGLEIPSKGSWISTRVAPVPPDDVRSSFFLDEQWWARATGDDESEAPTFPTKKWDGLRFAPPAATGTSRTDITWAP</sequence>
<dbReference type="Pfam" id="PF09126">
    <property type="entry name" value="NaeI"/>
    <property type="match status" value="1"/>
</dbReference>
<reference evidence="6 7" key="1">
    <citation type="submission" date="2016-10" db="EMBL/GenBank/DDBJ databases">
        <authorList>
            <person name="de Groot N.N."/>
        </authorList>
    </citation>
    <scope>NUCLEOTIDE SEQUENCE [LARGE SCALE GENOMIC DNA]</scope>
    <source>
        <strain evidence="6 7">DSM 44892</strain>
    </source>
</reference>
<keyword evidence="1" id="KW-0540">Nuclease</keyword>
<dbReference type="EMBL" id="FNDN01000009">
    <property type="protein sequence ID" value="SDI63344.1"/>
    <property type="molecule type" value="Genomic_DNA"/>
</dbReference>
<protein>
    <submittedName>
        <fullName evidence="6">Restriction endonuclease NaeI</fullName>
    </submittedName>
</protein>
<keyword evidence="3" id="KW-0378">Hydrolase</keyword>
<dbReference type="SUPFAM" id="SSF52980">
    <property type="entry name" value="Restriction endonuclease-like"/>
    <property type="match status" value="1"/>
</dbReference>